<dbReference type="AlphaFoldDB" id="A0AAV0X3S7"/>
<sequence length="112" mass="11895">MVRQVVHGGKVRRGGQFVGQFADADGRYPVTFGQPTWGGRYPFTCGTSMYGERRRPVTCEPTTCGCPDTSCVQSQIGGGGDDRTSEPAAIYSVSLGSRDTAGSNFFRGSEGT</sequence>
<dbReference type="EMBL" id="CARXXK010000003">
    <property type="protein sequence ID" value="CAI6362890.1"/>
    <property type="molecule type" value="Genomic_DNA"/>
</dbReference>
<dbReference type="Proteomes" id="UP001160148">
    <property type="component" value="Unassembled WGS sequence"/>
</dbReference>
<reference evidence="1 2" key="1">
    <citation type="submission" date="2023-01" db="EMBL/GenBank/DDBJ databases">
        <authorList>
            <person name="Whitehead M."/>
        </authorList>
    </citation>
    <scope>NUCLEOTIDE SEQUENCE [LARGE SCALE GENOMIC DNA]</scope>
</reference>
<organism evidence="1 2">
    <name type="scientific">Macrosiphum euphorbiae</name>
    <name type="common">potato aphid</name>
    <dbReference type="NCBI Taxonomy" id="13131"/>
    <lineage>
        <taxon>Eukaryota</taxon>
        <taxon>Metazoa</taxon>
        <taxon>Ecdysozoa</taxon>
        <taxon>Arthropoda</taxon>
        <taxon>Hexapoda</taxon>
        <taxon>Insecta</taxon>
        <taxon>Pterygota</taxon>
        <taxon>Neoptera</taxon>
        <taxon>Paraneoptera</taxon>
        <taxon>Hemiptera</taxon>
        <taxon>Sternorrhyncha</taxon>
        <taxon>Aphidomorpha</taxon>
        <taxon>Aphidoidea</taxon>
        <taxon>Aphididae</taxon>
        <taxon>Macrosiphini</taxon>
        <taxon>Macrosiphum</taxon>
    </lineage>
</organism>
<keyword evidence="2" id="KW-1185">Reference proteome</keyword>
<proteinExistence type="predicted"/>
<accession>A0AAV0X3S7</accession>
<comment type="caution">
    <text evidence="1">The sequence shown here is derived from an EMBL/GenBank/DDBJ whole genome shotgun (WGS) entry which is preliminary data.</text>
</comment>
<name>A0AAV0X3S7_9HEMI</name>
<protein>
    <submittedName>
        <fullName evidence="1">Uncharacterized protein</fullName>
    </submittedName>
</protein>
<evidence type="ECO:0000313" key="2">
    <source>
        <dbReference type="Proteomes" id="UP001160148"/>
    </source>
</evidence>
<evidence type="ECO:0000313" key="1">
    <source>
        <dbReference type="EMBL" id="CAI6362890.1"/>
    </source>
</evidence>
<gene>
    <name evidence="1" type="ORF">MEUPH1_LOCUS17914</name>
</gene>